<gene>
    <name evidence="3" type="ORF">Dsin_032731</name>
</gene>
<evidence type="ECO:0000256" key="1">
    <source>
        <dbReference type="SAM" id="Phobius"/>
    </source>
</evidence>
<dbReference type="Pfam" id="PF12796">
    <property type="entry name" value="Ank_2"/>
    <property type="match status" value="1"/>
</dbReference>
<dbReference type="Gene3D" id="1.25.40.20">
    <property type="entry name" value="Ankyrin repeat-containing domain"/>
    <property type="match status" value="2"/>
</dbReference>
<sequence length="855" mass="95629">MRIGSNGRVALKLDMSKAYDGVEWGYLRRMMERLGFTGESINLPMRCLASASYSFLINEEPRGRVVPSRGLCQGCPLSPYLFLICAEGITALINRAESEGKIHGLNVERGAPSITHLLFVDDCLMFVKASRSECEFLKGILVKYEAASGQKINFEKSALTFSPNTSSEVVDNIKGIFILMLCHAIRRAGQMVTTVVSSPPAGPQIDSHDPVLTGTSTQAPQNNSPTYQFELPDPSERQTDTTVFSSAPAGPQIDSHVNTVISIAESIDGHSTQAFQNQNHAPTSYQLNLPDRSLLPSISRNRDLYCSKCVPLKKAALTGNIKEARKLFGVHPRRILLTAITERDETVLHIAAGARQTAFVKEILKLMEPDDMKLQDRNGNSAFCFAAAAGSMGIAKLMLDKNPDLITLRGAENMVPLYIAALYGRAEMAEFLYDGTESHLTEYDQAHLFFKCIKTDLYEIALKLLEHQPKLAVIRDVHEDTALHMLARKPSSLFACRRIWIFEWLAYTIQEMKFTWELVKPSRALELVRCLQREIEAQKVEMKGMITKPTNMLFEAATSGNFEFVAELVRFYPELVHMLDEKGRSIFHTAILHRRTSVFKLIYEIGLDKDLLAGHEDKEKNTLLHLAAMYPNPPPDSDLPGAALEMQREILIFKEVEMMMTPSLRETKNLEGRTPQQLFSIEHSNLLKRGERWIKDAANSCLVAATLIATVVFSAAFTRPTPPRLTPPSDNHVLNVLLMGTWFHVYAFSDAVALSASSVSVLVFLCILTSGFKEKDFHRSLLIKLMFGLCSLFLSLLSMMVTFSSSFFIAYGGISSIYIPLGTFIFVAVPVTLFVFLQYPLLRHLYLLNVKNIFP</sequence>
<keyword evidence="1" id="KW-0812">Transmembrane</keyword>
<dbReference type="InterPro" id="IPR026961">
    <property type="entry name" value="PGG_dom"/>
</dbReference>
<organism evidence="3 4">
    <name type="scientific">Dipteronia sinensis</name>
    <dbReference type="NCBI Taxonomy" id="43782"/>
    <lineage>
        <taxon>Eukaryota</taxon>
        <taxon>Viridiplantae</taxon>
        <taxon>Streptophyta</taxon>
        <taxon>Embryophyta</taxon>
        <taxon>Tracheophyta</taxon>
        <taxon>Spermatophyta</taxon>
        <taxon>Magnoliopsida</taxon>
        <taxon>eudicotyledons</taxon>
        <taxon>Gunneridae</taxon>
        <taxon>Pentapetalae</taxon>
        <taxon>rosids</taxon>
        <taxon>malvids</taxon>
        <taxon>Sapindales</taxon>
        <taxon>Sapindaceae</taxon>
        <taxon>Hippocastanoideae</taxon>
        <taxon>Acereae</taxon>
        <taxon>Dipteronia</taxon>
    </lineage>
</organism>
<dbReference type="Pfam" id="PF13962">
    <property type="entry name" value="PGG"/>
    <property type="match status" value="1"/>
</dbReference>
<dbReference type="SMART" id="SM00248">
    <property type="entry name" value="ANK"/>
    <property type="match status" value="6"/>
</dbReference>
<dbReference type="AlphaFoldDB" id="A0AAE0DHC5"/>
<dbReference type="GO" id="GO:0016020">
    <property type="term" value="C:membrane"/>
    <property type="evidence" value="ECO:0007669"/>
    <property type="project" value="TreeGrafter"/>
</dbReference>
<dbReference type="Proteomes" id="UP001281410">
    <property type="component" value="Unassembled WGS sequence"/>
</dbReference>
<reference evidence="3" key="1">
    <citation type="journal article" date="2023" name="Plant J.">
        <title>Genome sequences and population genomics provide insights into the demographic history, inbreeding, and mutation load of two 'living fossil' tree species of Dipteronia.</title>
        <authorList>
            <person name="Feng Y."/>
            <person name="Comes H.P."/>
            <person name="Chen J."/>
            <person name="Zhu S."/>
            <person name="Lu R."/>
            <person name="Zhang X."/>
            <person name="Li P."/>
            <person name="Qiu J."/>
            <person name="Olsen K.M."/>
            <person name="Qiu Y."/>
        </authorList>
    </citation>
    <scope>NUCLEOTIDE SEQUENCE</scope>
    <source>
        <strain evidence="3">NBL</strain>
    </source>
</reference>
<keyword evidence="1" id="KW-1133">Transmembrane helix</keyword>
<evidence type="ECO:0000313" key="4">
    <source>
        <dbReference type="Proteomes" id="UP001281410"/>
    </source>
</evidence>
<evidence type="ECO:0000259" key="2">
    <source>
        <dbReference type="PROSITE" id="PS50878"/>
    </source>
</evidence>
<feature type="domain" description="Reverse transcriptase" evidence="2">
    <location>
        <begin position="1"/>
        <end position="178"/>
    </location>
</feature>
<dbReference type="PROSITE" id="PS50878">
    <property type="entry name" value="RT_POL"/>
    <property type="match status" value="1"/>
</dbReference>
<dbReference type="InterPro" id="IPR000477">
    <property type="entry name" value="RT_dom"/>
</dbReference>
<protein>
    <recommendedName>
        <fullName evidence="2">Reverse transcriptase domain-containing protein</fullName>
    </recommendedName>
</protein>
<dbReference type="EMBL" id="JANJYJ010000923">
    <property type="protein sequence ID" value="KAK3170442.1"/>
    <property type="molecule type" value="Genomic_DNA"/>
</dbReference>
<evidence type="ECO:0000313" key="3">
    <source>
        <dbReference type="EMBL" id="KAK3170442.1"/>
    </source>
</evidence>
<dbReference type="InterPro" id="IPR043502">
    <property type="entry name" value="DNA/RNA_pol_sf"/>
</dbReference>
<comment type="caution">
    <text evidence="3">The sequence shown here is derived from an EMBL/GenBank/DDBJ whole genome shotgun (WGS) entry which is preliminary data.</text>
</comment>
<dbReference type="PANTHER" id="PTHR24177">
    <property type="entry name" value="CASKIN"/>
    <property type="match status" value="1"/>
</dbReference>
<dbReference type="PANTHER" id="PTHR24177:SF356">
    <property type="entry name" value="ANKYRIN REPEAT PLANT-LIKE PROTEIN"/>
    <property type="match status" value="1"/>
</dbReference>
<keyword evidence="1" id="KW-0472">Membrane</keyword>
<name>A0AAE0DHC5_9ROSI</name>
<feature type="transmembrane region" description="Helical" evidence="1">
    <location>
        <begin position="743"/>
        <end position="769"/>
    </location>
</feature>
<dbReference type="InterPro" id="IPR036770">
    <property type="entry name" value="Ankyrin_rpt-contain_sf"/>
</dbReference>
<dbReference type="SUPFAM" id="SSF48403">
    <property type="entry name" value="Ankyrin repeat"/>
    <property type="match status" value="1"/>
</dbReference>
<dbReference type="InterPro" id="IPR002110">
    <property type="entry name" value="Ankyrin_rpt"/>
</dbReference>
<keyword evidence="4" id="KW-1185">Reference proteome</keyword>
<dbReference type="Pfam" id="PF00078">
    <property type="entry name" value="RVT_1"/>
    <property type="match status" value="1"/>
</dbReference>
<proteinExistence type="predicted"/>
<feature type="transmembrane region" description="Helical" evidence="1">
    <location>
        <begin position="781"/>
        <end position="811"/>
    </location>
</feature>
<dbReference type="SUPFAM" id="SSF56672">
    <property type="entry name" value="DNA/RNA polymerases"/>
    <property type="match status" value="1"/>
</dbReference>
<feature type="transmembrane region" description="Helical" evidence="1">
    <location>
        <begin position="817"/>
        <end position="837"/>
    </location>
</feature>
<accession>A0AAE0DHC5</accession>